<organism evidence="6 7">
    <name type="scientific">Exophiala mesophila</name>
    <name type="common">Black yeast-like fungus</name>
    <dbReference type="NCBI Taxonomy" id="212818"/>
    <lineage>
        <taxon>Eukaryota</taxon>
        <taxon>Fungi</taxon>
        <taxon>Dikarya</taxon>
        <taxon>Ascomycota</taxon>
        <taxon>Pezizomycotina</taxon>
        <taxon>Eurotiomycetes</taxon>
        <taxon>Chaetothyriomycetidae</taxon>
        <taxon>Chaetothyriales</taxon>
        <taxon>Herpotrichiellaceae</taxon>
        <taxon>Exophiala</taxon>
    </lineage>
</organism>
<dbReference type="PANTHER" id="PTHR23023">
    <property type="entry name" value="DIMETHYLANILINE MONOOXYGENASE"/>
    <property type="match status" value="1"/>
</dbReference>
<proteinExistence type="inferred from homology"/>
<dbReference type="EMBL" id="NAJM01000004">
    <property type="protein sequence ID" value="RVX74334.1"/>
    <property type="molecule type" value="Genomic_DNA"/>
</dbReference>
<evidence type="ECO:0000313" key="6">
    <source>
        <dbReference type="EMBL" id="RVX74334.1"/>
    </source>
</evidence>
<dbReference type="SUPFAM" id="SSF51905">
    <property type="entry name" value="FAD/NAD(P)-binding domain"/>
    <property type="match status" value="2"/>
</dbReference>
<accession>A0A438NF22</accession>
<dbReference type="Proteomes" id="UP000288859">
    <property type="component" value="Unassembled WGS sequence"/>
</dbReference>
<dbReference type="InterPro" id="IPR050346">
    <property type="entry name" value="FMO-like"/>
</dbReference>
<dbReference type="PRINTS" id="PR00370">
    <property type="entry name" value="FMOXYGENASE"/>
</dbReference>
<gene>
    <name evidence="6" type="ORF">B0A52_01459</name>
</gene>
<dbReference type="InterPro" id="IPR036188">
    <property type="entry name" value="FAD/NAD-bd_sf"/>
</dbReference>
<dbReference type="GO" id="GO:0050660">
    <property type="term" value="F:flavin adenine dinucleotide binding"/>
    <property type="evidence" value="ECO:0007669"/>
    <property type="project" value="InterPro"/>
</dbReference>
<dbReference type="AlphaFoldDB" id="A0A438NF22"/>
<dbReference type="InterPro" id="IPR000960">
    <property type="entry name" value="Flavin_mOase"/>
</dbReference>
<dbReference type="OrthoDB" id="66881at2759"/>
<dbReference type="Gene3D" id="3.50.50.60">
    <property type="entry name" value="FAD/NAD(P)-binding domain"/>
    <property type="match status" value="4"/>
</dbReference>
<sequence length="539" mass="61160">MAEKVVVFGGGPVGLMALKNLREDGFDAILLERRPYVGGLWKQSSDSTISVTEHTMFNTSRFRAGISDFPLPDDTPDYPSAKDLHQYFDRYCDHFDLWPHIKLEAEVVGLCRERGRWAVEVQYTEEKKVEYFDKVLCATGSMVIPKQPKLEGVEKFKGSVIHAVDFPQPAELEARYGGQNVLLIGLSATAQDVITDLSDYAKKIYVTHRAGVLLTPRYLENGSTSDQTQSLSFVFVQIFLSTYFPTIFNMIANSVLLKMHKKNFPDIPDSWNFLPAPSIASSPPLIADAFYRHVQSGFAEAVPEHIRVTGPKSVELKGGRVLNDIDSIIFCTGYDFAVPCMPAEYNPYSKVGETPYLYRNMFPLHEDPAVRNSLAFLGQAATAVPGFAQFELGGMAVSQVWKGNFTLPSFAEMKEWHRRQQAWRQDIISKQAIRSRFHVAFMPPVHLQWLDQAAGTGVFERFGWFKWRAWQLWWKDRDLYKLCLSGVLTPAIWRLFETGKRKAWAGARAQVVDDNLLAKKRREEKVKADNLLRAKPKAD</sequence>
<evidence type="ECO:0000256" key="1">
    <source>
        <dbReference type="ARBA" id="ARBA00009183"/>
    </source>
</evidence>
<evidence type="ECO:0000256" key="5">
    <source>
        <dbReference type="ARBA" id="ARBA00023002"/>
    </source>
</evidence>
<dbReference type="VEuPathDB" id="FungiDB:PV10_07440"/>
<keyword evidence="5" id="KW-0560">Oxidoreductase</keyword>
<comment type="similarity">
    <text evidence="1">Belongs to the FMO family.</text>
</comment>
<evidence type="ECO:0000256" key="3">
    <source>
        <dbReference type="ARBA" id="ARBA00022827"/>
    </source>
</evidence>
<dbReference type="Pfam" id="PF00743">
    <property type="entry name" value="FMO-like"/>
    <property type="match status" value="1"/>
</dbReference>
<reference evidence="6 7" key="1">
    <citation type="submission" date="2017-03" db="EMBL/GenBank/DDBJ databases">
        <title>Genomes of endolithic fungi from Antarctica.</title>
        <authorList>
            <person name="Coleine C."/>
            <person name="Masonjones S."/>
            <person name="Stajich J.E."/>
        </authorList>
    </citation>
    <scope>NUCLEOTIDE SEQUENCE [LARGE SCALE GENOMIC DNA]</scope>
    <source>
        <strain evidence="6 7">CCFEE 6314</strain>
    </source>
</reference>
<comment type="caution">
    <text evidence="6">The sequence shown here is derived from an EMBL/GenBank/DDBJ whole genome shotgun (WGS) entry which is preliminary data.</text>
</comment>
<dbReference type="GO" id="GO:0004499">
    <property type="term" value="F:N,N-dimethylaniline monooxygenase activity"/>
    <property type="evidence" value="ECO:0007669"/>
    <property type="project" value="InterPro"/>
</dbReference>
<dbReference type="PIRSF" id="PIRSF000332">
    <property type="entry name" value="FMO"/>
    <property type="match status" value="1"/>
</dbReference>
<keyword evidence="2" id="KW-0285">Flavoprotein</keyword>
<keyword evidence="4" id="KW-0521">NADP</keyword>
<keyword evidence="3" id="KW-0274">FAD</keyword>
<dbReference type="InterPro" id="IPR020946">
    <property type="entry name" value="Flavin_mOase-like"/>
</dbReference>
<protein>
    <recommendedName>
        <fullName evidence="8">FAD/NAD(P)-binding domain-containing protein</fullName>
    </recommendedName>
</protein>
<evidence type="ECO:0000256" key="2">
    <source>
        <dbReference type="ARBA" id="ARBA00022630"/>
    </source>
</evidence>
<evidence type="ECO:0008006" key="8">
    <source>
        <dbReference type="Google" id="ProtNLM"/>
    </source>
</evidence>
<evidence type="ECO:0000313" key="7">
    <source>
        <dbReference type="Proteomes" id="UP000288859"/>
    </source>
</evidence>
<dbReference type="GO" id="GO:0050661">
    <property type="term" value="F:NADP binding"/>
    <property type="evidence" value="ECO:0007669"/>
    <property type="project" value="InterPro"/>
</dbReference>
<evidence type="ECO:0000256" key="4">
    <source>
        <dbReference type="ARBA" id="ARBA00022857"/>
    </source>
</evidence>
<name>A0A438NF22_EXOME</name>